<reference evidence="2" key="1">
    <citation type="submission" date="2016-10" db="EMBL/GenBank/DDBJ databases">
        <authorList>
            <person name="Varghese N."/>
            <person name="Submissions S."/>
        </authorList>
    </citation>
    <scope>NUCLEOTIDE SEQUENCE [LARGE SCALE GENOMIC DNA]</scope>
    <source>
        <strain evidence="2">DSM 23095</strain>
    </source>
</reference>
<dbReference type="STRING" id="686796.SAMN04488104_100286"/>
<dbReference type="AlphaFoldDB" id="A0A1G6MWT5"/>
<dbReference type="Proteomes" id="UP000199060">
    <property type="component" value="Unassembled WGS sequence"/>
</dbReference>
<organism evidence="1 2">
    <name type="scientific">Algoriphagus faecimaris</name>
    <dbReference type="NCBI Taxonomy" id="686796"/>
    <lineage>
        <taxon>Bacteria</taxon>
        <taxon>Pseudomonadati</taxon>
        <taxon>Bacteroidota</taxon>
        <taxon>Cytophagia</taxon>
        <taxon>Cytophagales</taxon>
        <taxon>Cyclobacteriaceae</taxon>
        <taxon>Algoriphagus</taxon>
    </lineage>
</organism>
<accession>A0A1G6MWT5</accession>
<gene>
    <name evidence="1" type="ORF">SAMN04488104_100286</name>
</gene>
<evidence type="ECO:0000313" key="1">
    <source>
        <dbReference type="EMBL" id="SDC59456.1"/>
    </source>
</evidence>
<keyword evidence="2" id="KW-1185">Reference proteome</keyword>
<protein>
    <submittedName>
        <fullName evidence="1">Uncharacterized protein</fullName>
    </submittedName>
</protein>
<proteinExistence type="predicted"/>
<sequence>MIGFEISFKDEKLIAAETGSTFLIFTRVKNKDRDELDLSVTGSSYNF</sequence>
<name>A0A1G6MWT5_9BACT</name>
<evidence type="ECO:0000313" key="2">
    <source>
        <dbReference type="Proteomes" id="UP000199060"/>
    </source>
</evidence>
<dbReference type="RefSeq" id="WP_169712694.1">
    <property type="nucleotide sequence ID" value="NZ_MSSX01000002.1"/>
</dbReference>
<dbReference type="EMBL" id="FNAC01000002">
    <property type="protein sequence ID" value="SDC59456.1"/>
    <property type="molecule type" value="Genomic_DNA"/>
</dbReference>